<dbReference type="GO" id="GO:0009269">
    <property type="term" value="P:response to desiccation"/>
    <property type="evidence" value="ECO:0007669"/>
    <property type="project" value="InterPro"/>
</dbReference>
<feature type="chain" id="PRO_5032399559" description="Water stress and hypersensitive response domain-containing protein" evidence="1">
    <location>
        <begin position="18"/>
        <end position="151"/>
    </location>
</feature>
<accession>A0A847SDV9</accession>
<dbReference type="SMART" id="SM00769">
    <property type="entry name" value="WHy"/>
    <property type="match status" value="1"/>
</dbReference>
<evidence type="ECO:0000256" key="1">
    <source>
        <dbReference type="SAM" id="SignalP"/>
    </source>
</evidence>
<organism evidence="3 4">
    <name type="scientific">Leeia aquatica</name>
    <dbReference type="NCBI Taxonomy" id="2725557"/>
    <lineage>
        <taxon>Bacteria</taxon>
        <taxon>Pseudomonadati</taxon>
        <taxon>Pseudomonadota</taxon>
        <taxon>Betaproteobacteria</taxon>
        <taxon>Neisseriales</taxon>
        <taxon>Leeiaceae</taxon>
        <taxon>Leeia</taxon>
    </lineage>
</organism>
<evidence type="ECO:0000313" key="3">
    <source>
        <dbReference type="EMBL" id="NLR75626.1"/>
    </source>
</evidence>
<feature type="signal peptide" evidence="1">
    <location>
        <begin position="1"/>
        <end position="17"/>
    </location>
</feature>
<dbReference type="PROSITE" id="PS51257">
    <property type="entry name" value="PROKAR_LIPOPROTEIN"/>
    <property type="match status" value="1"/>
</dbReference>
<keyword evidence="4" id="KW-1185">Reference proteome</keyword>
<dbReference type="Pfam" id="PF03168">
    <property type="entry name" value="LEA_2"/>
    <property type="match status" value="1"/>
</dbReference>
<dbReference type="AlphaFoldDB" id="A0A847SDV9"/>
<proteinExistence type="predicted"/>
<dbReference type="InterPro" id="IPR013990">
    <property type="entry name" value="WHy-dom"/>
</dbReference>
<keyword evidence="1" id="KW-0732">Signal</keyword>
<protein>
    <recommendedName>
        <fullName evidence="2">Water stress and hypersensitive response domain-containing protein</fullName>
    </recommendedName>
</protein>
<gene>
    <name evidence="3" type="ORF">HF682_10680</name>
</gene>
<dbReference type="SUPFAM" id="SSF117070">
    <property type="entry name" value="LEA14-like"/>
    <property type="match status" value="1"/>
</dbReference>
<dbReference type="EMBL" id="JABAIM010000002">
    <property type="protein sequence ID" value="NLR75626.1"/>
    <property type="molecule type" value="Genomic_DNA"/>
</dbReference>
<dbReference type="Proteomes" id="UP000587991">
    <property type="component" value="Unassembled WGS sequence"/>
</dbReference>
<dbReference type="InterPro" id="IPR004864">
    <property type="entry name" value="LEA_2"/>
</dbReference>
<reference evidence="3 4" key="1">
    <citation type="submission" date="2020-04" db="EMBL/GenBank/DDBJ databases">
        <title>Draft genome of Leeia sp. IMCC25680.</title>
        <authorList>
            <person name="Song J."/>
            <person name="Cho J.-C."/>
        </authorList>
    </citation>
    <scope>NUCLEOTIDE SEQUENCE [LARGE SCALE GENOMIC DNA]</scope>
    <source>
        <strain evidence="3 4">IMCC25680</strain>
    </source>
</reference>
<name>A0A847SDV9_9NEIS</name>
<sequence>MRRLFLCVALLWLAGCASVPKNLNPPKVSLADIEFGDFGLLEQKMVLTLRLQNPNNIDIPLDGLTTQLEVNGQALAQGSSRERVTLPRLGEATVRLNVTSNLSGLIKQLRLLRSGQGQQLPYLLRGQAFIPQRSEPVPFEYQGELLPQLRH</sequence>
<comment type="caution">
    <text evidence="3">The sequence shown here is derived from an EMBL/GenBank/DDBJ whole genome shotgun (WGS) entry which is preliminary data.</text>
</comment>
<evidence type="ECO:0000259" key="2">
    <source>
        <dbReference type="SMART" id="SM00769"/>
    </source>
</evidence>
<feature type="domain" description="Water stress and hypersensitive response" evidence="2">
    <location>
        <begin position="28"/>
        <end position="144"/>
    </location>
</feature>
<dbReference type="Gene3D" id="2.60.40.1820">
    <property type="match status" value="1"/>
</dbReference>
<dbReference type="RefSeq" id="WP_168877279.1">
    <property type="nucleotide sequence ID" value="NZ_JABAIM010000002.1"/>
</dbReference>
<evidence type="ECO:0000313" key="4">
    <source>
        <dbReference type="Proteomes" id="UP000587991"/>
    </source>
</evidence>